<name>A0A8H3GD40_9AGAM</name>
<reference evidence="1" key="1">
    <citation type="submission" date="2021-01" db="EMBL/GenBank/DDBJ databases">
        <authorList>
            <person name="Kaushik A."/>
        </authorList>
    </citation>
    <scope>NUCLEOTIDE SEQUENCE</scope>
    <source>
        <strain evidence="1">AG2-2IIIB</strain>
    </source>
</reference>
<proteinExistence type="predicted"/>
<organism evidence="1 2">
    <name type="scientific">Rhizoctonia solani</name>
    <dbReference type="NCBI Taxonomy" id="456999"/>
    <lineage>
        <taxon>Eukaryota</taxon>
        <taxon>Fungi</taxon>
        <taxon>Dikarya</taxon>
        <taxon>Basidiomycota</taxon>
        <taxon>Agaricomycotina</taxon>
        <taxon>Agaricomycetes</taxon>
        <taxon>Cantharellales</taxon>
        <taxon>Ceratobasidiaceae</taxon>
        <taxon>Rhizoctonia</taxon>
    </lineage>
</organism>
<gene>
    <name evidence="1" type="ORF">RDB_LOCUS79049</name>
</gene>
<sequence length="602" mass="67145">MSSMQDDHGASSVIRTWQGASELLSTTLSNYVDSCASLEGYLQQPHACAQEVTTSVDFPSFDSLYAKWSNDLTQAKLTVARARNAVSPRFNSLPQEIITRIFLAVVYSPVPSRLATPDMATSLHVIFLRIDKLISICSLWRDIGLSVGALWYFVPMVDMIFRHRRMHRTAPLSLQRAGTSKAADRMYLAIVRSPNIKDDGFPSPNGQAPAFHAINLQAESLLATVHELSPVIDTQVPGLLSELSIYILYGNKTQDVNVPKNYFTYFLSDSQNSRFIELVGSLSILRIREANIHWDQINFSDRLTQFYLEEVTLGGYSKLTGLLQILQTASELRTIKLKNVVCYQETCFTSSAGIVFPKLESLYLDDLDFGVLQVIYDSVAPGSHHRTLALTKKACGISRVGAEAETIEYRRVADLLKRSSVNTLLLDGYFWKLWIDASFLRMVVESLSTATTLQLVNTGLTKEQLLALEHPEPQSNSSKTSPSAFPTLANLFIISTRIEDTDALKQVVESHQIQNLELSSKVAAIDYEGCVDPSGAWGPRFCHTFADDDDIVQWLKSNVPQFRLVDDTWGAKHDIQDGSKVIVAESGDDDKWDPEDLSTFHV</sequence>
<dbReference type="Proteomes" id="UP000663843">
    <property type="component" value="Unassembled WGS sequence"/>
</dbReference>
<accession>A0A8H3GD40</accession>
<comment type="caution">
    <text evidence="1">The sequence shown here is derived from an EMBL/GenBank/DDBJ whole genome shotgun (WGS) entry which is preliminary data.</text>
</comment>
<dbReference type="AlphaFoldDB" id="A0A8H3GD40"/>
<dbReference type="EMBL" id="CAJMWT010002482">
    <property type="protein sequence ID" value="CAE6444502.1"/>
    <property type="molecule type" value="Genomic_DNA"/>
</dbReference>
<evidence type="ECO:0000313" key="2">
    <source>
        <dbReference type="Proteomes" id="UP000663843"/>
    </source>
</evidence>
<protein>
    <submittedName>
        <fullName evidence="1">Uncharacterized protein</fullName>
    </submittedName>
</protein>
<evidence type="ECO:0000313" key="1">
    <source>
        <dbReference type="EMBL" id="CAE6444502.1"/>
    </source>
</evidence>